<reference evidence="4" key="1">
    <citation type="submission" date="2017-09" db="EMBL/GenBank/DDBJ databases">
        <title>Depth-based differentiation of microbial function through sediment-hosted aquifers and enrichment of novel symbionts in the deep terrestrial subsurface.</title>
        <authorList>
            <person name="Probst A.J."/>
            <person name="Ladd B."/>
            <person name="Jarett J.K."/>
            <person name="Geller-Mcgrath D.E."/>
            <person name="Sieber C.M.K."/>
            <person name="Emerson J.B."/>
            <person name="Anantharaman K."/>
            <person name="Thomas B.C."/>
            <person name="Malmstrom R."/>
            <person name="Stieglmeier M."/>
            <person name="Klingl A."/>
            <person name="Woyke T."/>
            <person name="Ryan C.M."/>
            <person name="Banfield J.F."/>
        </authorList>
    </citation>
    <scope>NUCLEOTIDE SEQUENCE [LARGE SCALE GENOMIC DNA]</scope>
</reference>
<dbReference type="InterPro" id="IPR007863">
    <property type="entry name" value="Peptidase_M16_C"/>
</dbReference>
<dbReference type="Gene3D" id="3.30.830.10">
    <property type="entry name" value="Metalloenzyme, LuxS/M16 peptidase-like"/>
    <property type="match status" value="1"/>
</dbReference>
<proteinExistence type="inferred from homology"/>
<comment type="similarity">
    <text evidence="1">Belongs to the peptidase M16 family.</text>
</comment>
<dbReference type="Pfam" id="PF05193">
    <property type="entry name" value="Peptidase_M16_C"/>
    <property type="match status" value="1"/>
</dbReference>
<dbReference type="EMBL" id="PEZW01000005">
    <property type="protein sequence ID" value="PIS08006.1"/>
    <property type="molecule type" value="Genomic_DNA"/>
</dbReference>
<dbReference type="AlphaFoldDB" id="A0A2H0W7H4"/>
<dbReference type="SUPFAM" id="SSF63411">
    <property type="entry name" value="LuxS/MPP-like metallohydrolase"/>
    <property type="match status" value="1"/>
</dbReference>
<evidence type="ECO:0000256" key="1">
    <source>
        <dbReference type="ARBA" id="ARBA00007261"/>
    </source>
</evidence>
<dbReference type="InterPro" id="IPR050361">
    <property type="entry name" value="MPP/UQCRC_Complex"/>
</dbReference>
<evidence type="ECO:0000259" key="2">
    <source>
        <dbReference type="Pfam" id="PF05193"/>
    </source>
</evidence>
<sequence length="175" mass="19670">GCSHTDPDHYALKILASILGGSMSSRMFTEIREKRGLAYAVRTSSSSFYETGSIETMAGVPHTRVEETIKAILAEYEKIKRDVTTAELTRAKEYISGRLLINFEDSTDLASHYLLDELLTDAIDTPSELVGKYQKVSLDDIRRVAKKYLDMSKLTLSYVGPELTEEKLKKIINNQ</sequence>
<gene>
    <name evidence="3" type="ORF">COT78_00450</name>
</gene>
<dbReference type="PANTHER" id="PTHR11851">
    <property type="entry name" value="METALLOPROTEASE"/>
    <property type="match status" value="1"/>
</dbReference>
<feature type="domain" description="Peptidase M16 C-terminal" evidence="2">
    <location>
        <begin position="3"/>
        <end position="93"/>
    </location>
</feature>
<dbReference type="GO" id="GO:0046872">
    <property type="term" value="F:metal ion binding"/>
    <property type="evidence" value="ECO:0007669"/>
    <property type="project" value="InterPro"/>
</dbReference>
<comment type="caution">
    <text evidence="3">The sequence shown here is derived from an EMBL/GenBank/DDBJ whole genome shotgun (WGS) entry which is preliminary data.</text>
</comment>
<protein>
    <recommendedName>
        <fullName evidence="2">Peptidase M16 C-terminal domain-containing protein</fullName>
    </recommendedName>
</protein>
<feature type="non-terminal residue" evidence="3">
    <location>
        <position position="1"/>
    </location>
</feature>
<dbReference type="InterPro" id="IPR011249">
    <property type="entry name" value="Metalloenz_LuxS/M16"/>
</dbReference>
<evidence type="ECO:0000313" key="3">
    <source>
        <dbReference type="EMBL" id="PIS08006.1"/>
    </source>
</evidence>
<accession>A0A2H0W7H4</accession>
<name>A0A2H0W7H4_9BACT</name>
<dbReference type="Proteomes" id="UP000231382">
    <property type="component" value="Unassembled WGS sequence"/>
</dbReference>
<organism evidence="3 4">
    <name type="scientific">Candidatus Berkelbacteria bacterium CG10_big_fil_rev_8_21_14_0_10_43_13</name>
    <dbReference type="NCBI Taxonomy" id="1974514"/>
    <lineage>
        <taxon>Bacteria</taxon>
        <taxon>Candidatus Berkelbacteria</taxon>
    </lineage>
</organism>
<dbReference type="PANTHER" id="PTHR11851:SF49">
    <property type="entry name" value="MITOCHONDRIAL-PROCESSING PEPTIDASE SUBUNIT ALPHA"/>
    <property type="match status" value="1"/>
</dbReference>
<evidence type="ECO:0000313" key="4">
    <source>
        <dbReference type="Proteomes" id="UP000231382"/>
    </source>
</evidence>